<dbReference type="InterPro" id="IPR011035">
    <property type="entry name" value="Ribosomal_bL25/Gln-tRNA_synth"/>
</dbReference>
<dbReference type="EMBL" id="CAJFCV020000001">
    <property type="protein sequence ID" value="CAG9086525.1"/>
    <property type="molecule type" value="Genomic_DNA"/>
</dbReference>
<evidence type="ECO:0000313" key="15">
    <source>
        <dbReference type="EMBL" id="CAD5210511.1"/>
    </source>
</evidence>
<evidence type="ECO:0000313" key="16">
    <source>
        <dbReference type="EMBL" id="CAG9086525.1"/>
    </source>
</evidence>
<dbReference type="Proteomes" id="UP000659654">
    <property type="component" value="Unassembled WGS sequence"/>
</dbReference>
<dbReference type="SMART" id="SM00991">
    <property type="entry name" value="WHEP-TRS"/>
    <property type="match status" value="4"/>
</dbReference>
<evidence type="ECO:0000256" key="6">
    <source>
        <dbReference type="ARBA" id="ARBA00022741"/>
    </source>
</evidence>
<feature type="region of interest" description="Disordered" evidence="13">
    <location>
        <begin position="830"/>
        <end position="855"/>
    </location>
</feature>
<dbReference type="SMR" id="A0A1I7RV85"/>
<keyword evidence="6 12" id="KW-0547">Nucleotide-binding</keyword>
<dbReference type="GO" id="GO:0005524">
    <property type="term" value="F:ATP binding"/>
    <property type="evidence" value="ECO:0007669"/>
    <property type="project" value="UniProtKB-KW"/>
</dbReference>
<evidence type="ECO:0000259" key="14">
    <source>
        <dbReference type="PROSITE" id="PS51185"/>
    </source>
</evidence>
<name>A0A1I7RV85_BURXY</name>
<dbReference type="InterPro" id="IPR009068">
    <property type="entry name" value="uS15_NS1_RNA-bd_sf"/>
</dbReference>
<dbReference type="InterPro" id="IPR000738">
    <property type="entry name" value="WHEP-TRS_dom"/>
</dbReference>
<feature type="domain" description="WHEP-TRS" evidence="14">
    <location>
        <begin position="711"/>
        <end position="767"/>
    </location>
</feature>
<feature type="domain" description="WHEP-TRS" evidence="14">
    <location>
        <begin position="782"/>
        <end position="838"/>
    </location>
</feature>
<dbReference type="Proteomes" id="UP000095284">
    <property type="component" value="Unplaced"/>
</dbReference>
<dbReference type="EC" id="6.1.1.17" evidence="3"/>
<evidence type="ECO:0000256" key="12">
    <source>
        <dbReference type="RuleBase" id="RU363037"/>
    </source>
</evidence>
<dbReference type="Gene3D" id="1.20.1050.130">
    <property type="match status" value="1"/>
</dbReference>
<dbReference type="SUPFAM" id="SSF47060">
    <property type="entry name" value="S15/NS1 RNA-binding domain"/>
    <property type="match status" value="4"/>
</dbReference>
<dbReference type="InterPro" id="IPR050132">
    <property type="entry name" value="Gln/Glu-tRNA_Ligase"/>
</dbReference>
<dbReference type="FunFam" id="3.40.50.620:FF:000070">
    <property type="entry name" value="Bifunctional glutamate/proline--tRNA ligase"/>
    <property type="match status" value="1"/>
</dbReference>
<dbReference type="Pfam" id="PF00749">
    <property type="entry name" value="tRNA-synt_1c"/>
    <property type="match status" value="1"/>
</dbReference>
<dbReference type="GO" id="GO:0005829">
    <property type="term" value="C:cytosol"/>
    <property type="evidence" value="ECO:0007669"/>
    <property type="project" value="TreeGrafter"/>
</dbReference>
<dbReference type="Proteomes" id="UP000582659">
    <property type="component" value="Unassembled WGS sequence"/>
</dbReference>
<reference evidence="16" key="2">
    <citation type="submission" date="2020-08" db="EMBL/GenBank/DDBJ databases">
        <authorList>
            <person name="Kikuchi T."/>
        </authorList>
    </citation>
    <scope>NUCLEOTIDE SEQUENCE</scope>
    <source>
        <strain evidence="15">Ka4C1</strain>
    </source>
</reference>
<evidence type="ECO:0000256" key="3">
    <source>
        <dbReference type="ARBA" id="ARBA00012835"/>
    </source>
</evidence>
<dbReference type="InterPro" id="IPR049437">
    <property type="entry name" value="tRNA-synt_1c_C2"/>
</dbReference>
<dbReference type="Pfam" id="PF20974">
    <property type="entry name" value="tRNA-synt_1c_C2"/>
    <property type="match status" value="1"/>
</dbReference>
<sequence length="975" mass="109076">MSVSLKSTKSSPIYGSLLTASLNGWSFDGKIIDVNSDRNELFVDGCTYSNDVQIARFLASNSSNAKQLLGKEFVEQATIENILGIFEDFTRGLVNTDDLVRLVGDNVKATGHVVLGRETLADLIFWAILENQKELQKSFEKFFESMKTDKRFHSAHLAVGKYESAPPVGKPKDKVKDEGKFVDLPNAEMGKVVVRFPPEASGYLHIGHAKAALLNQHYQQIYNGKLVMRFDDTNPAKENAHFEEVIKEDLKLLGIKPDIWTHSSDWFDKMLEYCEKLLKEGKAYVDDTDMETMRKEREERVESKNWHNSVEKNLELWEEMKKGSERGQQCCVRIKIDMKSNNGALRDPTIYRCKNEPHVRTGDKYKVYPTYDFACPIIDALDGVTHSLRTTEYHDRDDQFRFIGNALGLRIPEIWSYARLNMTHTVMSKRKLTWLVDEKIVDGWDDPRLPTVRGIIRRGLTVEGLKQFILAQGGSRSVVTMEWDKIWAFNKKVIDPVAPRYTAMDTTKPLVKVNVKGQANLEKKPVNLHPKDAAIGQKDVWYGPTVFLEQADVDQIKSGDTVTFVNWGNLKILSVGKEIEAELDLENTNYKKTLKVTWLAEQSKEANIPVKTLVYSDVITKPIIGKDEDWKQFVDKNSVKTETFLAEPPVSKLAKGDIIQFQRKGYYIVDQAYDAKTKQGPTLILIPDGTKPSTTPDSSSQKAPAKADNGDASSLYSEIERQGNLVRDLKAKDPKGQPAKDAIARLLELKKQYKETTGQEYKPGQAPQSAATTSVVTGSSSAGNDLYEQIEKQGNLVRELKGKDAKSQETKDAIATLLDLKKKYKAATGQEYKPGQAPKPAESAPTQTSSASSGDVYGQIEAQGNLVRELKGKDAKSQATKDAIAKLLELKKQYKEATGQEYKPGQAPVPTPAAAPSAGNNAEDELYAQVEEQGKLVRELKGKDAKSDATKAAIAKLLELKKEYKQKTGKDYKPR</sequence>
<dbReference type="PROSITE" id="PS00178">
    <property type="entry name" value="AA_TRNA_LIGASE_I"/>
    <property type="match status" value="1"/>
</dbReference>
<evidence type="ECO:0000256" key="10">
    <source>
        <dbReference type="ARBA" id="ARBA00030865"/>
    </source>
</evidence>
<reference evidence="19" key="1">
    <citation type="submission" date="2016-11" db="UniProtKB">
        <authorList>
            <consortium name="WormBaseParasite"/>
        </authorList>
    </citation>
    <scope>IDENTIFICATION</scope>
</reference>
<dbReference type="CDD" id="cd00807">
    <property type="entry name" value="GlnRS_core"/>
    <property type="match status" value="1"/>
</dbReference>
<evidence type="ECO:0000256" key="4">
    <source>
        <dbReference type="ARBA" id="ARBA00022490"/>
    </source>
</evidence>
<evidence type="ECO:0000256" key="7">
    <source>
        <dbReference type="ARBA" id="ARBA00022840"/>
    </source>
</evidence>
<dbReference type="FunFam" id="1.10.287.10:FF:000013">
    <property type="entry name" value="Glutamyl(E) Amino-acyl tRNA Synthetase"/>
    <property type="match status" value="3"/>
</dbReference>
<dbReference type="Gene3D" id="1.10.1160.10">
    <property type="entry name" value="Glutamyl-trna Synthetase, Domain 2"/>
    <property type="match status" value="1"/>
</dbReference>
<dbReference type="Gene3D" id="2.40.240.10">
    <property type="entry name" value="Ribosomal Protein L25, Chain P"/>
    <property type="match status" value="1"/>
</dbReference>
<dbReference type="SUPFAM" id="SSF52374">
    <property type="entry name" value="Nucleotidylyl transferase"/>
    <property type="match status" value="1"/>
</dbReference>
<evidence type="ECO:0000256" key="2">
    <source>
        <dbReference type="ARBA" id="ARBA00008927"/>
    </source>
</evidence>
<dbReference type="InterPro" id="IPR000924">
    <property type="entry name" value="Glu/Gln-tRNA-synth"/>
</dbReference>
<dbReference type="PANTHER" id="PTHR43097">
    <property type="entry name" value="GLUTAMINE-TRNA LIGASE"/>
    <property type="match status" value="1"/>
</dbReference>
<feature type="region of interest" description="Disordered" evidence="13">
    <location>
        <begin position="899"/>
        <end position="923"/>
    </location>
</feature>
<keyword evidence="18" id="KW-1185">Reference proteome</keyword>
<dbReference type="GO" id="GO:0017102">
    <property type="term" value="C:methionyl glutamyl tRNA synthetase complex"/>
    <property type="evidence" value="ECO:0007669"/>
    <property type="project" value="TreeGrafter"/>
</dbReference>
<dbReference type="PROSITE" id="PS51185">
    <property type="entry name" value="WHEP_TRS_2"/>
    <property type="match status" value="4"/>
</dbReference>
<keyword evidence="7 12" id="KW-0067">ATP-binding</keyword>
<accession>A0A1I7RV85</accession>
<feature type="domain" description="WHEP-TRS" evidence="14">
    <location>
        <begin position="922"/>
        <end position="975"/>
    </location>
</feature>
<dbReference type="GO" id="GO:0006424">
    <property type="term" value="P:glutamyl-tRNA aminoacylation"/>
    <property type="evidence" value="ECO:0007669"/>
    <property type="project" value="InterPro"/>
</dbReference>
<feature type="compositionally biased region" description="Polar residues" evidence="13">
    <location>
        <begin position="844"/>
        <end position="853"/>
    </location>
</feature>
<evidence type="ECO:0000256" key="11">
    <source>
        <dbReference type="ARBA" id="ARBA00048351"/>
    </source>
</evidence>
<evidence type="ECO:0000256" key="9">
    <source>
        <dbReference type="ARBA" id="ARBA00023146"/>
    </source>
</evidence>
<feature type="region of interest" description="Disordered" evidence="13">
    <location>
        <begin position="685"/>
        <end position="715"/>
    </location>
</feature>
<dbReference type="FunFam" id="1.10.1160.10:FF:000001">
    <property type="entry name" value="Glutamine--tRNA ligase"/>
    <property type="match status" value="1"/>
</dbReference>
<organism evidence="17 19">
    <name type="scientific">Bursaphelenchus xylophilus</name>
    <name type="common">Pinewood nematode worm</name>
    <name type="synonym">Aphelenchoides xylophilus</name>
    <dbReference type="NCBI Taxonomy" id="6326"/>
    <lineage>
        <taxon>Eukaryota</taxon>
        <taxon>Metazoa</taxon>
        <taxon>Ecdysozoa</taxon>
        <taxon>Nematoda</taxon>
        <taxon>Chromadorea</taxon>
        <taxon>Rhabditida</taxon>
        <taxon>Tylenchina</taxon>
        <taxon>Tylenchomorpha</taxon>
        <taxon>Aphelenchoidea</taxon>
        <taxon>Aphelenchoididae</taxon>
        <taxon>Bursaphelenchus</taxon>
    </lineage>
</organism>
<dbReference type="GO" id="GO:0017101">
    <property type="term" value="C:aminoacyl-tRNA synthetase multienzyme complex"/>
    <property type="evidence" value="ECO:0007669"/>
    <property type="project" value="UniProtKB-ARBA"/>
</dbReference>
<feature type="compositionally biased region" description="Low complexity" evidence="13">
    <location>
        <begin position="769"/>
        <end position="781"/>
    </location>
</feature>
<evidence type="ECO:0000313" key="19">
    <source>
        <dbReference type="WBParaSite" id="BXY_0464600.1"/>
    </source>
</evidence>
<dbReference type="OrthoDB" id="1350766at2759"/>
<dbReference type="Pfam" id="PF00458">
    <property type="entry name" value="WHEP-TRS"/>
    <property type="match status" value="4"/>
</dbReference>
<dbReference type="WBParaSite" id="BXY_0464600.1">
    <property type="protein sequence ID" value="BXY_0464600.1"/>
    <property type="gene ID" value="BXY_0464600"/>
</dbReference>
<dbReference type="FunFam" id="3.90.800.10:FF:000001">
    <property type="entry name" value="Glutamine--tRNA ligase"/>
    <property type="match status" value="1"/>
</dbReference>
<evidence type="ECO:0000256" key="13">
    <source>
        <dbReference type="SAM" id="MobiDB-lite"/>
    </source>
</evidence>
<comment type="similarity">
    <text evidence="2">Belongs to the class-I aminoacyl-tRNA synthetase family. Glutamate--tRNA ligase type 2 subfamily.</text>
</comment>
<dbReference type="PRINTS" id="PR00987">
    <property type="entry name" value="TRNASYNTHGLU"/>
</dbReference>
<dbReference type="InterPro" id="IPR001412">
    <property type="entry name" value="aa-tRNA-synth_I_CS"/>
</dbReference>
<evidence type="ECO:0000256" key="1">
    <source>
        <dbReference type="ARBA" id="ARBA00004496"/>
    </source>
</evidence>
<evidence type="ECO:0000256" key="8">
    <source>
        <dbReference type="ARBA" id="ARBA00022917"/>
    </source>
</evidence>
<dbReference type="Pfam" id="PF03950">
    <property type="entry name" value="tRNA-synt_1c_C"/>
    <property type="match status" value="1"/>
</dbReference>
<dbReference type="Gene3D" id="3.40.50.620">
    <property type="entry name" value="HUPs"/>
    <property type="match status" value="1"/>
</dbReference>
<dbReference type="InterPro" id="IPR020059">
    <property type="entry name" value="Glu/Gln-tRNA-synth_Ib_codon-bd"/>
</dbReference>
<gene>
    <name evidence="15" type="ORF">BXYJ_LOCUS1965</name>
</gene>
<keyword evidence="8 12" id="KW-0648">Protein biosynthesis</keyword>
<keyword evidence="9 12" id="KW-0030">Aminoacyl-tRNA synthetase</keyword>
<feature type="compositionally biased region" description="Polar residues" evidence="13">
    <location>
        <begin position="691"/>
        <end position="702"/>
    </location>
</feature>
<dbReference type="Gene3D" id="3.90.800.10">
    <property type="entry name" value="Glutamyl-tRNA Synthetase, Domain 3"/>
    <property type="match status" value="1"/>
</dbReference>
<evidence type="ECO:0000313" key="17">
    <source>
        <dbReference type="Proteomes" id="UP000095284"/>
    </source>
</evidence>
<dbReference type="Gene3D" id="1.10.287.10">
    <property type="entry name" value="S15/NS1, RNA-binding"/>
    <property type="match status" value="4"/>
</dbReference>
<dbReference type="AlphaFoldDB" id="A0A1I7RV85"/>
<dbReference type="InterPro" id="IPR020061">
    <property type="entry name" value="Glu_tRNA_lig_a-bdl"/>
</dbReference>
<evidence type="ECO:0000256" key="5">
    <source>
        <dbReference type="ARBA" id="ARBA00022598"/>
    </source>
</evidence>
<dbReference type="PANTHER" id="PTHR43097:SF5">
    <property type="entry name" value="GLUTAMATE--TRNA LIGASE"/>
    <property type="match status" value="1"/>
</dbReference>
<feature type="domain" description="WHEP-TRS" evidence="14">
    <location>
        <begin position="852"/>
        <end position="908"/>
    </location>
</feature>
<comment type="subcellular location">
    <subcellularLocation>
        <location evidence="1">Cytoplasm</location>
    </subcellularLocation>
</comment>
<dbReference type="GO" id="GO:0004818">
    <property type="term" value="F:glutamate-tRNA ligase activity"/>
    <property type="evidence" value="ECO:0007669"/>
    <property type="project" value="UniProtKB-EC"/>
</dbReference>
<dbReference type="NCBIfam" id="TIGR00463">
    <property type="entry name" value="gltX_arch"/>
    <property type="match status" value="1"/>
</dbReference>
<keyword evidence="5 12" id="KW-0436">Ligase</keyword>
<feature type="region of interest" description="Disordered" evidence="13">
    <location>
        <begin position="757"/>
        <end position="781"/>
    </location>
</feature>
<comment type="catalytic activity">
    <reaction evidence="11">
        <text>tRNA(Glu) + L-glutamate + ATP = L-glutamyl-tRNA(Glu) + AMP + diphosphate</text>
        <dbReference type="Rhea" id="RHEA:23540"/>
        <dbReference type="Rhea" id="RHEA-COMP:9663"/>
        <dbReference type="Rhea" id="RHEA-COMP:9680"/>
        <dbReference type="ChEBI" id="CHEBI:29985"/>
        <dbReference type="ChEBI" id="CHEBI:30616"/>
        <dbReference type="ChEBI" id="CHEBI:33019"/>
        <dbReference type="ChEBI" id="CHEBI:78442"/>
        <dbReference type="ChEBI" id="CHEBI:78520"/>
        <dbReference type="ChEBI" id="CHEBI:456215"/>
        <dbReference type="EC" id="6.1.1.17"/>
    </reaction>
</comment>
<proteinExistence type="inferred from homology"/>
<dbReference type="InterPro" id="IPR014729">
    <property type="entry name" value="Rossmann-like_a/b/a_fold"/>
</dbReference>
<dbReference type="InterPro" id="IPR004526">
    <property type="entry name" value="Glu-tRNA-synth_arc/euk"/>
</dbReference>
<dbReference type="InterPro" id="IPR020058">
    <property type="entry name" value="Glu/Gln-tRNA-synth_Ib_cat-dom"/>
</dbReference>
<evidence type="ECO:0000313" key="18">
    <source>
        <dbReference type="Proteomes" id="UP000659654"/>
    </source>
</evidence>
<dbReference type="EMBL" id="CAJFDI010000001">
    <property type="protein sequence ID" value="CAD5210511.1"/>
    <property type="molecule type" value="Genomic_DNA"/>
</dbReference>
<dbReference type="CDD" id="cd00936">
    <property type="entry name" value="WEPRS_RNA"/>
    <property type="match status" value="4"/>
</dbReference>
<keyword evidence="4" id="KW-0963">Cytoplasm</keyword>
<dbReference type="HAMAP" id="MF_02076">
    <property type="entry name" value="Glu_tRNA_synth_type2"/>
    <property type="match status" value="1"/>
</dbReference>
<protein>
    <recommendedName>
        <fullName evidence="3">glutamate--tRNA ligase</fullName>
        <ecNumber evidence="3">6.1.1.17</ecNumber>
    </recommendedName>
    <alternativeName>
        <fullName evidence="10">Glutamyl-tRNA synthetase</fullName>
    </alternativeName>
</protein>
<dbReference type="SUPFAM" id="SSF50715">
    <property type="entry name" value="Ribosomal protein L25-like"/>
    <property type="match status" value="1"/>
</dbReference>
<dbReference type="eggNOG" id="KOG1147">
    <property type="taxonomic scope" value="Eukaryota"/>
</dbReference>
<dbReference type="InterPro" id="IPR020056">
    <property type="entry name" value="Rbsml_bL25/Gln-tRNA_synth_N"/>
</dbReference>